<evidence type="ECO:0000313" key="3">
    <source>
        <dbReference type="Proteomes" id="UP000249056"/>
    </source>
</evidence>
<feature type="compositionally biased region" description="Basic and acidic residues" evidence="1">
    <location>
        <begin position="9"/>
        <end position="51"/>
    </location>
</feature>
<accession>A0A395IKR6</accession>
<name>A0A395IKR6_9HELO</name>
<dbReference type="Proteomes" id="UP000249056">
    <property type="component" value="Unassembled WGS sequence"/>
</dbReference>
<feature type="compositionally biased region" description="Basic and acidic residues" evidence="1">
    <location>
        <begin position="60"/>
        <end position="96"/>
    </location>
</feature>
<evidence type="ECO:0000256" key="1">
    <source>
        <dbReference type="SAM" id="MobiDB-lite"/>
    </source>
</evidence>
<proteinExistence type="predicted"/>
<organism evidence="2 3">
    <name type="scientific">Monilinia fructigena</name>
    <dbReference type="NCBI Taxonomy" id="38457"/>
    <lineage>
        <taxon>Eukaryota</taxon>
        <taxon>Fungi</taxon>
        <taxon>Dikarya</taxon>
        <taxon>Ascomycota</taxon>
        <taxon>Pezizomycotina</taxon>
        <taxon>Leotiomycetes</taxon>
        <taxon>Helotiales</taxon>
        <taxon>Sclerotiniaceae</taxon>
        <taxon>Monilinia</taxon>
    </lineage>
</organism>
<reference evidence="2 3" key="1">
    <citation type="submission" date="2018-06" db="EMBL/GenBank/DDBJ databases">
        <title>Genome Sequence of the Brown Rot Fungal Pathogen Monilinia fructigena.</title>
        <authorList>
            <person name="Landi L."/>
            <person name="De Miccolis Angelini R.M."/>
            <person name="Pollastro S."/>
            <person name="Abate D."/>
            <person name="Faretra F."/>
            <person name="Romanazzi G."/>
        </authorList>
    </citation>
    <scope>NUCLEOTIDE SEQUENCE [LARGE SCALE GENOMIC DNA]</scope>
    <source>
        <strain evidence="2 3">Mfrg269</strain>
    </source>
</reference>
<dbReference type="AlphaFoldDB" id="A0A395IKR6"/>
<protein>
    <submittedName>
        <fullName evidence="2">Uncharacterized protein</fullName>
    </submittedName>
</protein>
<sequence>MIANGNPKSAEKLRLLIYPYDEKGKGEQRKGEAEREAEKAEKRRSEKAEKGRSKKGRSRKEKEKQKEEEKGEQKREKQSKEAERSRERKRERRRCDEVYSPVTVLDSLLAGAFASSSEKVKLYLYLLTGLFFFTEQLLVHKQSVAHNHRTITN</sequence>
<keyword evidence="3" id="KW-1185">Reference proteome</keyword>
<feature type="region of interest" description="Disordered" evidence="1">
    <location>
        <begin position="1"/>
        <end position="96"/>
    </location>
</feature>
<comment type="caution">
    <text evidence="2">The sequence shown here is derived from an EMBL/GenBank/DDBJ whole genome shotgun (WGS) entry which is preliminary data.</text>
</comment>
<dbReference type="EMBL" id="QKRW01000036">
    <property type="protein sequence ID" value="RAL60877.1"/>
    <property type="molecule type" value="Genomic_DNA"/>
</dbReference>
<evidence type="ECO:0000313" key="2">
    <source>
        <dbReference type="EMBL" id="RAL60877.1"/>
    </source>
</evidence>
<gene>
    <name evidence="2" type="ORF">DID88_010201</name>
</gene>